<evidence type="ECO:0000259" key="2">
    <source>
        <dbReference type="Pfam" id="PF00296"/>
    </source>
</evidence>
<name>A0A8J3QBM5_9ACTN</name>
<keyword evidence="1" id="KW-0560">Oxidoreductase</keyword>
<dbReference type="GO" id="GO:0016705">
    <property type="term" value="F:oxidoreductase activity, acting on paired donors, with incorporation or reduction of molecular oxygen"/>
    <property type="evidence" value="ECO:0007669"/>
    <property type="project" value="InterPro"/>
</dbReference>
<dbReference type="InterPro" id="IPR050564">
    <property type="entry name" value="F420-G6PD/mer"/>
</dbReference>
<dbReference type="PANTHER" id="PTHR43244">
    <property type="match status" value="1"/>
</dbReference>
<sequence>MLSYSGGFADTAAELIDYEEAGLDLAVVPEAYSFDAVSQLGYLAAKTTRVELASGIIQLYTRTPTLTAMTAAGLDYVSNGRFCLGIGSSGPQVIEGFHGVPFDAPLARTRELIEICRKVWRRETLVHQGKHYQIPLPPEKGTGLGKPLKIINKPVRDRIPIILGAVGPKNVALAAELAEGWQPLFYLPERAAAVWGESLAEGLAKRDPALGALDVMVSAPFAITDDPELAHATHRHALALYIGGMGAREKNFSNALVRRYGFEEQAGLIQDLYLSGRKREAAAAVPDDLVRNTCLVGPVDHIRERLAVYAAAGVTTLQVAPMAATHAARVDSIAQLRDLVDELSQD</sequence>
<proteinExistence type="predicted"/>
<dbReference type="PANTHER" id="PTHR43244:SF1">
    <property type="entry name" value="5,10-METHYLENETETRAHYDROMETHANOPTERIN REDUCTASE"/>
    <property type="match status" value="1"/>
</dbReference>
<gene>
    <name evidence="3" type="ORF">Rhe02_57020</name>
</gene>
<keyword evidence="4" id="KW-1185">Reference proteome</keyword>
<dbReference type="Gene3D" id="3.20.20.30">
    <property type="entry name" value="Luciferase-like domain"/>
    <property type="match status" value="1"/>
</dbReference>
<dbReference type="AlphaFoldDB" id="A0A8J3QBM5"/>
<evidence type="ECO:0000313" key="4">
    <source>
        <dbReference type="Proteomes" id="UP000612899"/>
    </source>
</evidence>
<organism evidence="3 4">
    <name type="scientific">Rhizocola hellebori</name>
    <dbReference type="NCBI Taxonomy" id="1392758"/>
    <lineage>
        <taxon>Bacteria</taxon>
        <taxon>Bacillati</taxon>
        <taxon>Actinomycetota</taxon>
        <taxon>Actinomycetes</taxon>
        <taxon>Micromonosporales</taxon>
        <taxon>Micromonosporaceae</taxon>
        <taxon>Rhizocola</taxon>
    </lineage>
</organism>
<accession>A0A8J3QBM5</accession>
<dbReference type="SUPFAM" id="SSF51679">
    <property type="entry name" value="Bacterial luciferase-like"/>
    <property type="match status" value="1"/>
</dbReference>
<dbReference type="NCBIfam" id="TIGR03559">
    <property type="entry name" value="F420_Rv3520c"/>
    <property type="match status" value="1"/>
</dbReference>
<dbReference type="EMBL" id="BONY01000038">
    <property type="protein sequence ID" value="GIH07635.1"/>
    <property type="molecule type" value="Genomic_DNA"/>
</dbReference>
<dbReference type="Proteomes" id="UP000612899">
    <property type="component" value="Unassembled WGS sequence"/>
</dbReference>
<evidence type="ECO:0000256" key="1">
    <source>
        <dbReference type="ARBA" id="ARBA00023002"/>
    </source>
</evidence>
<dbReference type="Pfam" id="PF00296">
    <property type="entry name" value="Bac_luciferase"/>
    <property type="match status" value="1"/>
</dbReference>
<dbReference type="CDD" id="cd01097">
    <property type="entry name" value="Tetrahydromethanopterin_reductase"/>
    <property type="match status" value="1"/>
</dbReference>
<dbReference type="InterPro" id="IPR019951">
    <property type="entry name" value="F420_OxRdatse_Rv3520c_pred"/>
</dbReference>
<protein>
    <submittedName>
        <fullName evidence="3">LLM class F420-dependent oxidoreductase</fullName>
    </submittedName>
</protein>
<comment type="caution">
    <text evidence="3">The sequence shown here is derived from an EMBL/GenBank/DDBJ whole genome shotgun (WGS) entry which is preliminary data.</text>
</comment>
<dbReference type="InterPro" id="IPR011251">
    <property type="entry name" value="Luciferase-like_dom"/>
</dbReference>
<dbReference type="InterPro" id="IPR036661">
    <property type="entry name" value="Luciferase-like_sf"/>
</dbReference>
<evidence type="ECO:0000313" key="3">
    <source>
        <dbReference type="EMBL" id="GIH07635.1"/>
    </source>
</evidence>
<feature type="domain" description="Luciferase-like" evidence="2">
    <location>
        <begin position="17"/>
        <end position="315"/>
    </location>
</feature>
<reference evidence="3" key="1">
    <citation type="submission" date="2021-01" db="EMBL/GenBank/DDBJ databases">
        <title>Whole genome shotgun sequence of Rhizocola hellebori NBRC 109834.</title>
        <authorList>
            <person name="Komaki H."/>
            <person name="Tamura T."/>
        </authorList>
    </citation>
    <scope>NUCLEOTIDE SEQUENCE</scope>
    <source>
        <strain evidence="3">NBRC 109834</strain>
    </source>
</reference>